<reference evidence="2 3" key="1">
    <citation type="submission" date="2016-10" db="EMBL/GenBank/DDBJ databases">
        <authorList>
            <person name="de Groot N.N."/>
        </authorList>
    </citation>
    <scope>NUCLEOTIDE SEQUENCE [LARGE SCALE GENOMIC DNA]</scope>
    <source>
        <strain evidence="2 3">CGMCC 1.11147</strain>
    </source>
</reference>
<name>A0A1H0FUH4_9ACTN</name>
<dbReference type="PROSITE" id="PS51257">
    <property type="entry name" value="PROKAR_LIPOPROTEIN"/>
    <property type="match status" value="1"/>
</dbReference>
<evidence type="ECO:0000259" key="1">
    <source>
        <dbReference type="Pfam" id="PF01494"/>
    </source>
</evidence>
<evidence type="ECO:0000313" key="3">
    <source>
        <dbReference type="Proteomes" id="UP000199004"/>
    </source>
</evidence>
<dbReference type="STRING" id="1005944.SAMN05192576_3150"/>
<dbReference type="EMBL" id="FNIC01000005">
    <property type="protein sequence ID" value="SDN98328.1"/>
    <property type="molecule type" value="Genomic_DNA"/>
</dbReference>
<dbReference type="InterPro" id="IPR036188">
    <property type="entry name" value="FAD/NAD-bd_sf"/>
</dbReference>
<dbReference type="RefSeq" id="WP_170254405.1">
    <property type="nucleotide sequence ID" value="NZ_BKAE01000020.1"/>
</dbReference>
<evidence type="ECO:0000313" key="2">
    <source>
        <dbReference type="EMBL" id="SDN98328.1"/>
    </source>
</evidence>
<dbReference type="Pfam" id="PF01494">
    <property type="entry name" value="FAD_binding_3"/>
    <property type="match status" value="1"/>
</dbReference>
<sequence length="308" mass="32972">MRVGIVGLGMGGATLACLLADRGLDVTVIEQAEDPRPVGAGIWLQAMGQQVLDRLDLLAPLAAVSRPVSQVRIDSSRGRTLLDLGYDAVPGATPALGVHRGALFSLLHDAVRRRGVPIHLGVPVTGVRPTPGGLALETTRGDHSAYDLVVGCDGSRSRVRQSMNVTVRDRVYEYGALWAIVDDPQGLAGDCLYQCLRGTRDYLGVLPTGQDRSSVFWSTRQRDMAGVLARGLDAWRDEARVLAGDFAALLDSVDELLPATYRDVVVRTPGHTTRKRQACSFSGRPGSSYAGSGWWLRSASSCAHTAMP</sequence>
<dbReference type="InterPro" id="IPR002938">
    <property type="entry name" value="FAD-bd"/>
</dbReference>
<accession>A0A1H0FUH4</accession>
<dbReference type="SUPFAM" id="SSF51905">
    <property type="entry name" value="FAD/NAD(P)-binding domain"/>
    <property type="match status" value="1"/>
</dbReference>
<keyword evidence="3" id="KW-1185">Reference proteome</keyword>
<dbReference type="PANTHER" id="PTHR46865">
    <property type="entry name" value="OXIDOREDUCTASE-RELATED"/>
    <property type="match status" value="1"/>
</dbReference>
<dbReference type="Gene3D" id="3.50.50.60">
    <property type="entry name" value="FAD/NAD(P)-binding domain"/>
    <property type="match status" value="1"/>
</dbReference>
<feature type="domain" description="FAD-binding" evidence="1">
    <location>
        <begin position="2"/>
        <end position="210"/>
    </location>
</feature>
<gene>
    <name evidence="2" type="ORF">SAMN05192576_3150</name>
</gene>
<dbReference type="PRINTS" id="PR00420">
    <property type="entry name" value="RNGMNOXGNASE"/>
</dbReference>
<dbReference type="AlphaFoldDB" id="A0A1H0FUH4"/>
<organism evidence="2 3">
    <name type="scientific">Nocardioides szechwanensis</name>
    <dbReference type="NCBI Taxonomy" id="1005944"/>
    <lineage>
        <taxon>Bacteria</taxon>
        <taxon>Bacillati</taxon>
        <taxon>Actinomycetota</taxon>
        <taxon>Actinomycetes</taxon>
        <taxon>Propionibacteriales</taxon>
        <taxon>Nocardioidaceae</taxon>
        <taxon>Nocardioides</taxon>
    </lineage>
</organism>
<dbReference type="InterPro" id="IPR051704">
    <property type="entry name" value="FAD_aromatic-hydroxylase"/>
</dbReference>
<protein>
    <submittedName>
        <fullName evidence="2">FAD binding domain-containing protein</fullName>
    </submittedName>
</protein>
<dbReference type="GO" id="GO:0071949">
    <property type="term" value="F:FAD binding"/>
    <property type="evidence" value="ECO:0007669"/>
    <property type="project" value="InterPro"/>
</dbReference>
<proteinExistence type="predicted"/>
<dbReference type="Proteomes" id="UP000199004">
    <property type="component" value="Unassembled WGS sequence"/>
</dbReference>